<keyword evidence="2 8" id="KW-0812">Transmembrane</keyword>
<evidence type="ECO:0000256" key="6">
    <source>
        <dbReference type="ARBA" id="ARBA00023170"/>
    </source>
</evidence>
<evidence type="ECO:0000256" key="5">
    <source>
        <dbReference type="ARBA" id="ARBA00023136"/>
    </source>
</evidence>
<keyword evidence="5 9" id="KW-0472">Membrane</keyword>
<evidence type="ECO:0000256" key="2">
    <source>
        <dbReference type="ARBA" id="ARBA00022692"/>
    </source>
</evidence>
<feature type="transmembrane region" description="Helical" evidence="9">
    <location>
        <begin position="15"/>
        <end position="40"/>
    </location>
</feature>
<dbReference type="SUPFAM" id="SSF81321">
    <property type="entry name" value="Family A G protein-coupled receptor-like"/>
    <property type="match status" value="1"/>
</dbReference>
<dbReference type="EMBL" id="MH644099">
    <property type="protein sequence ID" value="QBS47874.1"/>
    <property type="molecule type" value="mRNA"/>
</dbReference>
<dbReference type="Pfam" id="PF00001">
    <property type="entry name" value="7tm_1"/>
    <property type="match status" value="1"/>
</dbReference>
<keyword evidence="3 9" id="KW-1133">Transmembrane helix</keyword>
<dbReference type="InterPro" id="IPR017452">
    <property type="entry name" value="GPCR_Rhodpsn_7TM"/>
</dbReference>
<dbReference type="AlphaFoldDB" id="A0A4D5XWC7"/>
<evidence type="ECO:0000313" key="11">
    <source>
        <dbReference type="EMBL" id="QBS47874.1"/>
    </source>
</evidence>
<evidence type="ECO:0000259" key="10">
    <source>
        <dbReference type="PROSITE" id="PS50262"/>
    </source>
</evidence>
<evidence type="ECO:0000256" key="4">
    <source>
        <dbReference type="ARBA" id="ARBA00023040"/>
    </source>
</evidence>
<keyword evidence="6 8" id="KW-0675">Receptor</keyword>
<accession>A0A4D5XWC7</accession>
<dbReference type="PANTHER" id="PTHR24240">
    <property type="entry name" value="OPSIN"/>
    <property type="match status" value="1"/>
</dbReference>
<feature type="domain" description="G-protein coupled receptors family 1 profile" evidence="10">
    <location>
        <begin position="32"/>
        <end position="280"/>
    </location>
</feature>
<dbReference type="GO" id="GO:0016020">
    <property type="term" value="C:membrane"/>
    <property type="evidence" value="ECO:0007669"/>
    <property type="project" value="UniProtKB-SubCell"/>
</dbReference>
<organism evidence="11">
    <name type="scientific">Tripedalia cystophora</name>
    <name type="common">Mangrove box jellyfish</name>
    <dbReference type="NCBI Taxonomy" id="6141"/>
    <lineage>
        <taxon>Eukaryota</taxon>
        <taxon>Metazoa</taxon>
        <taxon>Cnidaria</taxon>
        <taxon>Cubozoa</taxon>
        <taxon>Carybdeida</taxon>
        <taxon>Tripedaliidae</taxon>
        <taxon>Tripedalia</taxon>
    </lineage>
</organism>
<dbReference type="PROSITE" id="PS00237">
    <property type="entry name" value="G_PROTEIN_RECEP_F1_1"/>
    <property type="match status" value="1"/>
</dbReference>
<reference evidence="11" key="1">
    <citation type="submission" date="2018-07" db="EMBL/GenBank/DDBJ databases">
        <authorList>
            <person name="Nielsen S.K.D."/>
            <person name="Koch T.L."/>
            <person name="Hauser F."/>
            <person name="Garm A.L."/>
            <person name="Grimmelikhuijzen C.J.P."/>
        </authorList>
    </citation>
    <scope>NUCLEOTIDE SEQUENCE</scope>
</reference>
<dbReference type="PROSITE" id="PS50262">
    <property type="entry name" value="G_PROTEIN_RECEP_F1_2"/>
    <property type="match status" value="1"/>
</dbReference>
<evidence type="ECO:0000256" key="9">
    <source>
        <dbReference type="SAM" id="Phobius"/>
    </source>
</evidence>
<feature type="transmembrane region" description="Helical" evidence="9">
    <location>
        <begin position="52"/>
        <end position="75"/>
    </location>
</feature>
<dbReference type="InterPro" id="IPR050125">
    <property type="entry name" value="GPCR_opsins"/>
</dbReference>
<dbReference type="CDD" id="cd00637">
    <property type="entry name" value="7tm_classA_rhodopsin-like"/>
    <property type="match status" value="1"/>
</dbReference>
<evidence type="ECO:0000256" key="3">
    <source>
        <dbReference type="ARBA" id="ARBA00022989"/>
    </source>
</evidence>
<keyword evidence="7 8" id="KW-0807">Transducer</keyword>
<dbReference type="PRINTS" id="PR00237">
    <property type="entry name" value="GPCRRHODOPSN"/>
</dbReference>
<evidence type="ECO:0000256" key="1">
    <source>
        <dbReference type="ARBA" id="ARBA00004141"/>
    </source>
</evidence>
<feature type="transmembrane region" description="Helical" evidence="9">
    <location>
        <begin position="134"/>
        <end position="153"/>
    </location>
</feature>
<reference evidence="11" key="2">
    <citation type="journal article" date="2019" name="BMC Genomics">
        <title>De novo transcriptome assembly of the cubomedusa Tripedalia cystophora, including the analysis of a set of genes involved in peptidergic neurotransmission.</title>
        <authorList>
            <person name="Nielsen S.K."/>
            <person name="Koch T.L."/>
            <person name="Hauser F."/>
            <person name="Garm A."/>
            <person name="Grimmelikhuijzen C.J."/>
        </authorList>
    </citation>
    <scope>NUCLEOTIDE SEQUENCE</scope>
</reference>
<feature type="transmembrane region" description="Helical" evidence="9">
    <location>
        <begin position="225"/>
        <end position="243"/>
    </location>
</feature>
<keyword evidence="11" id="KW-0527">Neuropeptide</keyword>
<dbReference type="GO" id="GO:0007218">
    <property type="term" value="P:neuropeptide signaling pathway"/>
    <property type="evidence" value="ECO:0007669"/>
    <property type="project" value="UniProtKB-KW"/>
</dbReference>
<feature type="transmembrane region" description="Helical" evidence="9">
    <location>
        <begin position="173"/>
        <end position="197"/>
    </location>
</feature>
<feature type="transmembrane region" description="Helical" evidence="9">
    <location>
        <begin position="95"/>
        <end position="114"/>
    </location>
</feature>
<dbReference type="InterPro" id="IPR000276">
    <property type="entry name" value="GPCR_Rhodpsn"/>
</dbReference>
<comment type="subcellular location">
    <subcellularLocation>
        <location evidence="1">Membrane</location>
        <topology evidence="1">Multi-pass membrane protein</topology>
    </subcellularLocation>
</comment>
<comment type="similarity">
    <text evidence="8">Belongs to the G-protein coupled receptor 1 family.</text>
</comment>
<proteinExistence type="evidence at transcript level"/>
<sequence length="327" mass="37691">MEESNISHHFAKTEVIVISIFLSILMFMGVVGNVLVCIIFGINKHLRSTANYLVINLAIVDTFQSLNLIFMIIAANTRNWDLGETMCQVVGFTNISFILTSLCSLFLVSLNRYFLIVKNTSKEHFTPRRAILQLFLAWFLPGAMAVAPILGWGEYQYRPGKLMCTLSFRSEPSYALAICAIFIFVPFIVMCVCNWKIFRTLKQSHSRVTVEDRTRSRRNKEEMKVASMLLVVILFFALFYFPASVFNIVEIDSDFELPERLDLTFTGLAMMNHANNPMIYSFMNRHFRKALWSFCRRRTLLVHFSNQATIVSCEPKIPQAERRILVT</sequence>
<evidence type="ECO:0000256" key="8">
    <source>
        <dbReference type="RuleBase" id="RU000688"/>
    </source>
</evidence>
<keyword evidence="4 8" id="KW-0297">G-protein coupled receptor</keyword>
<dbReference type="SMART" id="SM01381">
    <property type="entry name" value="7TM_GPCR_Srsx"/>
    <property type="match status" value="1"/>
</dbReference>
<name>A0A4D5XWC7_TRICY</name>
<protein>
    <submittedName>
        <fullName evidence="11">Neuropeptide-like GPCR</fullName>
    </submittedName>
</protein>
<dbReference type="Gene3D" id="1.20.1070.10">
    <property type="entry name" value="Rhodopsin 7-helix transmembrane proteins"/>
    <property type="match status" value="1"/>
</dbReference>
<evidence type="ECO:0000256" key="7">
    <source>
        <dbReference type="ARBA" id="ARBA00023224"/>
    </source>
</evidence>
<dbReference type="GO" id="GO:0004930">
    <property type="term" value="F:G protein-coupled receptor activity"/>
    <property type="evidence" value="ECO:0007669"/>
    <property type="project" value="UniProtKB-KW"/>
</dbReference>